<dbReference type="Proteomes" id="UP000792457">
    <property type="component" value="Unassembled WGS sequence"/>
</dbReference>
<dbReference type="AlphaFoldDB" id="A0A8K0KEQ1"/>
<keyword evidence="1" id="KW-0732">Signal</keyword>
<dbReference type="EMBL" id="KZ308661">
    <property type="protein sequence ID" value="KAG8232844.1"/>
    <property type="molecule type" value="Genomic_DNA"/>
</dbReference>
<evidence type="ECO:0000313" key="3">
    <source>
        <dbReference type="Proteomes" id="UP000792457"/>
    </source>
</evidence>
<organism evidence="2 3">
    <name type="scientific">Ladona fulva</name>
    <name type="common">Scarce chaser dragonfly</name>
    <name type="synonym">Libellula fulva</name>
    <dbReference type="NCBI Taxonomy" id="123851"/>
    <lineage>
        <taxon>Eukaryota</taxon>
        <taxon>Metazoa</taxon>
        <taxon>Ecdysozoa</taxon>
        <taxon>Arthropoda</taxon>
        <taxon>Hexapoda</taxon>
        <taxon>Insecta</taxon>
        <taxon>Pterygota</taxon>
        <taxon>Palaeoptera</taxon>
        <taxon>Odonata</taxon>
        <taxon>Epiprocta</taxon>
        <taxon>Anisoptera</taxon>
        <taxon>Libelluloidea</taxon>
        <taxon>Libellulidae</taxon>
        <taxon>Ladona</taxon>
    </lineage>
</organism>
<name>A0A8K0KEQ1_LADFU</name>
<proteinExistence type="predicted"/>
<protein>
    <submittedName>
        <fullName evidence="2">Uncharacterized protein</fullName>
    </submittedName>
</protein>
<keyword evidence="3" id="KW-1185">Reference proteome</keyword>
<gene>
    <name evidence="2" type="ORF">J437_LFUL012648</name>
</gene>
<comment type="caution">
    <text evidence="2">The sequence shown here is derived from an EMBL/GenBank/DDBJ whole genome shotgun (WGS) entry which is preliminary data.</text>
</comment>
<reference evidence="2" key="1">
    <citation type="submission" date="2013-04" db="EMBL/GenBank/DDBJ databases">
        <authorList>
            <person name="Qu J."/>
            <person name="Murali S.C."/>
            <person name="Bandaranaike D."/>
            <person name="Bellair M."/>
            <person name="Blankenburg K."/>
            <person name="Chao H."/>
            <person name="Dinh H."/>
            <person name="Doddapaneni H."/>
            <person name="Downs B."/>
            <person name="Dugan-Rocha S."/>
            <person name="Elkadiri S."/>
            <person name="Gnanaolivu R.D."/>
            <person name="Hernandez B."/>
            <person name="Javaid M."/>
            <person name="Jayaseelan J.C."/>
            <person name="Lee S."/>
            <person name="Li M."/>
            <person name="Ming W."/>
            <person name="Munidasa M."/>
            <person name="Muniz J."/>
            <person name="Nguyen L."/>
            <person name="Ongeri F."/>
            <person name="Osuji N."/>
            <person name="Pu L.-L."/>
            <person name="Puazo M."/>
            <person name="Qu C."/>
            <person name="Quiroz J."/>
            <person name="Raj R."/>
            <person name="Weissenberger G."/>
            <person name="Xin Y."/>
            <person name="Zou X."/>
            <person name="Han Y."/>
            <person name="Richards S."/>
            <person name="Worley K."/>
            <person name="Muzny D."/>
            <person name="Gibbs R."/>
        </authorList>
    </citation>
    <scope>NUCLEOTIDE SEQUENCE</scope>
    <source>
        <strain evidence="2">Sampled in the wild</strain>
    </source>
</reference>
<feature type="chain" id="PRO_5035472537" evidence="1">
    <location>
        <begin position="27"/>
        <end position="252"/>
    </location>
</feature>
<sequence>MDKSQSFVSAYIFLSVLFATILLVSSNVSGCEDSNKETLDLKLKLRKSGPSTWIPSFTAEKYFKNDTEQIEIDLEHTVQKCGQHDLHRLTASLREDNNINETNEVYFEEGVNNGYICTRRVGVSKTGGKLKMRKNGTYTTVVALNPLKPNEMFEANLDWEDGLWYFVVGLTNQSTTDILDPHWLDYDRPGTYTWYGFVAYQDFAHVFHEKLPQFYFTRKQRFGLMIKNDGNLHFYEEDIDAGPRNSIQSLNN</sequence>
<evidence type="ECO:0000313" key="2">
    <source>
        <dbReference type="EMBL" id="KAG8232844.1"/>
    </source>
</evidence>
<evidence type="ECO:0000256" key="1">
    <source>
        <dbReference type="SAM" id="SignalP"/>
    </source>
</evidence>
<accession>A0A8K0KEQ1</accession>
<reference evidence="2" key="2">
    <citation type="submission" date="2017-10" db="EMBL/GenBank/DDBJ databases">
        <title>Ladona fulva Genome sequencing and assembly.</title>
        <authorList>
            <person name="Murali S."/>
            <person name="Richards S."/>
            <person name="Bandaranaike D."/>
            <person name="Bellair M."/>
            <person name="Blankenburg K."/>
            <person name="Chao H."/>
            <person name="Dinh H."/>
            <person name="Doddapaneni H."/>
            <person name="Dugan-Rocha S."/>
            <person name="Elkadiri S."/>
            <person name="Gnanaolivu R."/>
            <person name="Hernandez B."/>
            <person name="Skinner E."/>
            <person name="Javaid M."/>
            <person name="Lee S."/>
            <person name="Li M."/>
            <person name="Ming W."/>
            <person name="Munidasa M."/>
            <person name="Muniz J."/>
            <person name="Nguyen L."/>
            <person name="Hughes D."/>
            <person name="Osuji N."/>
            <person name="Pu L.-L."/>
            <person name="Puazo M."/>
            <person name="Qu C."/>
            <person name="Quiroz J."/>
            <person name="Raj R."/>
            <person name="Weissenberger G."/>
            <person name="Xin Y."/>
            <person name="Zou X."/>
            <person name="Han Y."/>
            <person name="Worley K."/>
            <person name="Muzny D."/>
            <person name="Gibbs R."/>
        </authorList>
    </citation>
    <scope>NUCLEOTIDE SEQUENCE</scope>
    <source>
        <strain evidence="2">Sampled in the wild</strain>
    </source>
</reference>
<feature type="signal peptide" evidence="1">
    <location>
        <begin position="1"/>
        <end position="26"/>
    </location>
</feature>